<dbReference type="Pfam" id="PF13443">
    <property type="entry name" value="HTH_26"/>
    <property type="match status" value="1"/>
</dbReference>
<dbReference type="PANTHER" id="PTHR37301:SF1">
    <property type="entry name" value="DNA-BINDING PROTEIN"/>
    <property type="match status" value="1"/>
</dbReference>
<accession>A0A9P2G5F6</accession>
<sequence length="66" mass="7469">MIRVSVKKILNEKKMSMYALSKATGISPNNLNKLIKNETNSIKFDTLEKICTALECDIIDILKIVK</sequence>
<dbReference type="InterPro" id="IPR010982">
    <property type="entry name" value="Lambda_DNA-bd_dom_sf"/>
</dbReference>
<dbReference type="AlphaFoldDB" id="A0A9P2G5F6"/>
<gene>
    <name evidence="2" type="ORF">CLG_B2332</name>
</gene>
<organism evidence="2 3">
    <name type="scientific">Clostridium botulinum D str. 1873</name>
    <dbReference type="NCBI Taxonomy" id="592027"/>
    <lineage>
        <taxon>Bacteria</taxon>
        <taxon>Bacillati</taxon>
        <taxon>Bacillota</taxon>
        <taxon>Clostridia</taxon>
        <taxon>Eubacteriales</taxon>
        <taxon>Clostridiaceae</taxon>
        <taxon>Clostridium</taxon>
    </lineage>
</organism>
<dbReference type="PANTHER" id="PTHR37301">
    <property type="entry name" value="DNA-BINDING PROTEIN-RELATED"/>
    <property type="match status" value="1"/>
</dbReference>
<feature type="domain" description="HTH cro/C1-type" evidence="1">
    <location>
        <begin position="6"/>
        <end position="61"/>
    </location>
</feature>
<comment type="caution">
    <text evidence="2">The sequence shown here is derived from an EMBL/GenBank/DDBJ whole genome shotgun (WGS) entry which is preliminary data.</text>
</comment>
<protein>
    <submittedName>
        <fullName evidence="2">Transcription regulator</fullName>
    </submittedName>
</protein>
<dbReference type="Proteomes" id="UP000006160">
    <property type="component" value="Unassembled WGS sequence"/>
</dbReference>
<dbReference type="InterPro" id="IPR001387">
    <property type="entry name" value="Cro/C1-type_HTH"/>
</dbReference>
<dbReference type="SUPFAM" id="SSF47413">
    <property type="entry name" value="lambda repressor-like DNA-binding domains"/>
    <property type="match status" value="1"/>
</dbReference>
<dbReference type="Gene3D" id="1.10.260.40">
    <property type="entry name" value="lambda repressor-like DNA-binding domains"/>
    <property type="match status" value="1"/>
</dbReference>
<dbReference type="GO" id="GO:0003677">
    <property type="term" value="F:DNA binding"/>
    <property type="evidence" value="ECO:0007669"/>
    <property type="project" value="InterPro"/>
</dbReference>
<dbReference type="SMART" id="SM00530">
    <property type="entry name" value="HTH_XRE"/>
    <property type="match status" value="1"/>
</dbReference>
<dbReference type="PROSITE" id="PS50943">
    <property type="entry name" value="HTH_CROC1"/>
    <property type="match status" value="1"/>
</dbReference>
<name>A0A9P2G5F6_CLOBO</name>
<evidence type="ECO:0000313" key="3">
    <source>
        <dbReference type="Proteomes" id="UP000006160"/>
    </source>
</evidence>
<evidence type="ECO:0000313" key="2">
    <source>
        <dbReference type="EMBL" id="EES90331.1"/>
    </source>
</evidence>
<proteinExistence type="predicted"/>
<evidence type="ECO:0000259" key="1">
    <source>
        <dbReference type="PROSITE" id="PS50943"/>
    </source>
</evidence>
<reference evidence="2 3" key="1">
    <citation type="submission" date="2009-10" db="EMBL/GenBank/DDBJ databases">
        <authorList>
            <person name="Shrivastava S."/>
            <person name="Brinkac L.B."/>
            <person name="Brown J.L."/>
            <person name="Bruce D.B."/>
            <person name="Detter C."/>
            <person name="Green L.D."/>
            <person name="Munk C.A."/>
            <person name="Rogers Y.C."/>
            <person name="Tapia R."/>
            <person name="Saunders E.S."/>
            <person name="Sims D.R."/>
            <person name="Smith L.A."/>
            <person name="Smith T.J."/>
            <person name="Sutton G."/>
            <person name="Brettin T."/>
        </authorList>
    </citation>
    <scope>NUCLEOTIDE SEQUENCE [LARGE SCALE GENOMIC DNA]</scope>
    <source>
        <strain evidence="3">D str. 1873</strain>
    </source>
</reference>
<dbReference type="EMBL" id="ACSJ01000017">
    <property type="protein sequence ID" value="EES90331.1"/>
    <property type="molecule type" value="Genomic_DNA"/>
</dbReference>